<dbReference type="EMBL" id="JBJQOH010000002">
    <property type="protein sequence ID" value="KAL3696652.1"/>
    <property type="molecule type" value="Genomic_DNA"/>
</dbReference>
<dbReference type="InterPro" id="IPR008630">
    <property type="entry name" value="Glyco_trans_34"/>
</dbReference>
<comment type="caution">
    <text evidence="4">The sequence shown here is derived from an EMBL/GenBank/DDBJ whole genome shotgun (WGS) entry which is preliminary data.</text>
</comment>
<comment type="subcellular location">
    <subcellularLocation>
        <location evidence="1">Golgi apparatus membrane</location>
        <topology evidence="1">Single-pass type II membrane protein</topology>
    </subcellularLocation>
</comment>
<evidence type="ECO:0000256" key="2">
    <source>
        <dbReference type="ARBA" id="ARBA00022676"/>
    </source>
</evidence>
<dbReference type="Proteomes" id="UP001633002">
    <property type="component" value="Unassembled WGS sequence"/>
</dbReference>
<dbReference type="PANTHER" id="PTHR31311">
    <property type="entry name" value="XYLOGLUCAN 6-XYLOSYLTRANSFERASE 5-RELATED-RELATED"/>
    <property type="match status" value="1"/>
</dbReference>
<keyword evidence="2" id="KW-0328">Glycosyltransferase</keyword>
<gene>
    <name evidence="4" type="ORF">R1sor_010728</name>
</gene>
<sequence length="343" mass="39250">MQLTATKLEASSAVEGDVNPRSLLEEEFDSVEYFDPAKIHRTLGERITDWDERRAAVLNSADNTEGSNQPHGKRRILMVSGSQPKPCDNPKGDYFILKNLKNKVDYCRLQNIDILYKMAPAGHEDVRVLVQVASSTRFDAFSPGEEELGWSQHREVCDSKLPMESGSCQWSLDLLDAWAPYGPVGKPREAAGQLFAKYLDGRRKFESDDQSALIYLLLSQRDKWSEKTYLEHSYFLHGYWMIVVENFEKMMEKYRPGLGDERWPFVTHFVGCKPWHGSSGDYAADRCAKQMERAYNFADNQVLEAYGYVHPNLQTVSVEKVEKVEVEREAIGMRYTNLRGGSH</sequence>
<organism evidence="4 5">
    <name type="scientific">Riccia sorocarpa</name>
    <dbReference type="NCBI Taxonomy" id="122646"/>
    <lineage>
        <taxon>Eukaryota</taxon>
        <taxon>Viridiplantae</taxon>
        <taxon>Streptophyta</taxon>
        <taxon>Embryophyta</taxon>
        <taxon>Marchantiophyta</taxon>
        <taxon>Marchantiopsida</taxon>
        <taxon>Marchantiidae</taxon>
        <taxon>Marchantiales</taxon>
        <taxon>Ricciaceae</taxon>
        <taxon>Riccia</taxon>
    </lineage>
</organism>
<protein>
    <submittedName>
        <fullName evidence="4">Uncharacterized protein</fullName>
    </submittedName>
</protein>
<dbReference type="GO" id="GO:0000139">
    <property type="term" value="C:Golgi membrane"/>
    <property type="evidence" value="ECO:0007669"/>
    <property type="project" value="UniProtKB-SubCell"/>
</dbReference>
<dbReference type="PANTHER" id="PTHR31311:SF44">
    <property type="entry name" value="GLYCOSYLTRANSFERASE 2-RELATED"/>
    <property type="match status" value="1"/>
</dbReference>
<keyword evidence="5" id="KW-1185">Reference proteome</keyword>
<accession>A0ABD3I1L8</accession>
<evidence type="ECO:0000256" key="3">
    <source>
        <dbReference type="ARBA" id="ARBA00022679"/>
    </source>
</evidence>
<dbReference type="GO" id="GO:0016757">
    <property type="term" value="F:glycosyltransferase activity"/>
    <property type="evidence" value="ECO:0007669"/>
    <property type="project" value="UniProtKB-KW"/>
</dbReference>
<proteinExistence type="predicted"/>
<evidence type="ECO:0000313" key="5">
    <source>
        <dbReference type="Proteomes" id="UP001633002"/>
    </source>
</evidence>
<dbReference type="AlphaFoldDB" id="A0ABD3I1L8"/>
<dbReference type="Pfam" id="PF05637">
    <property type="entry name" value="Glyco_transf_34"/>
    <property type="match status" value="2"/>
</dbReference>
<evidence type="ECO:0000313" key="4">
    <source>
        <dbReference type="EMBL" id="KAL3696652.1"/>
    </source>
</evidence>
<keyword evidence="3" id="KW-0808">Transferase</keyword>
<reference evidence="4 5" key="1">
    <citation type="submission" date="2024-09" db="EMBL/GenBank/DDBJ databases">
        <title>Chromosome-scale assembly of Riccia sorocarpa.</title>
        <authorList>
            <person name="Paukszto L."/>
        </authorList>
    </citation>
    <scope>NUCLEOTIDE SEQUENCE [LARGE SCALE GENOMIC DNA]</scope>
    <source>
        <strain evidence="4">LP-2024</strain>
        <tissue evidence="4">Aerial parts of the thallus</tissue>
    </source>
</reference>
<name>A0ABD3I1L8_9MARC</name>
<evidence type="ECO:0000256" key="1">
    <source>
        <dbReference type="ARBA" id="ARBA00004323"/>
    </source>
</evidence>